<protein>
    <submittedName>
        <fullName evidence="2">Uncharacterized protein</fullName>
    </submittedName>
</protein>
<sequence>MTGWTQGGDADVASVCTDNIATAYASCYNCEASSGEISQAEAQQAIATFAQACEAGGHPVDGNVDGVTASPAGGTGGGGERSSSTTAGSGSIPALPEGAGFIKTGVAVRTTAGLMGGASAVMLLGFENL</sequence>
<dbReference type="Proteomes" id="UP001221757">
    <property type="component" value="Unassembled WGS sequence"/>
</dbReference>
<reference evidence="2" key="1">
    <citation type="submission" date="2023-03" db="EMBL/GenBank/DDBJ databases">
        <title>Massive genome expansion in bonnet fungi (Mycena s.s.) driven by repeated elements and novel gene families across ecological guilds.</title>
        <authorList>
            <consortium name="Lawrence Berkeley National Laboratory"/>
            <person name="Harder C.B."/>
            <person name="Miyauchi S."/>
            <person name="Viragh M."/>
            <person name="Kuo A."/>
            <person name="Thoen E."/>
            <person name="Andreopoulos B."/>
            <person name="Lu D."/>
            <person name="Skrede I."/>
            <person name="Drula E."/>
            <person name="Henrissat B."/>
            <person name="Morin E."/>
            <person name="Kohler A."/>
            <person name="Barry K."/>
            <person name="LaButti K."/>
            <person name="Morin E."/>
            <person name="Salamov A."/>
            <person name="Lipzen A."/>
            <person name="Mereny Z."/>
            <person name="Hegedus B."/>
            <person name="Baldrian P."/>
            <person name="Stursova M."/>
            <person name="Weitz H."/>
            <person name="Taylor A."/>
            <person name="Grigoriev I.V."/>
            <person name="Nagy L.G."/>
            <person name="Martin F."/>
            <person name="Kauserud H."/>
        </authorList>
    </citation>
    <scope>NUCLEOTIDE SEQUENCE</scope>
    <source>
        <strain evidence="2">CBHHK067</strain>
    </source>
</reference>
<comment type="caution">
    <text evidence="2">The sequence shown here is derived from an EMBL/GenBank/DDBJ whole genome shotgun (WGS) entry which is preliminary data.</text>
</comment>
<proteinExistence type="predicted"/>
<accession>A0AAD7G060</accession>
<feature type="region of interest" description="Disordered" evidence="1">
    <location>
        <begin position="60"/>
        <end position="93"/>
    </location>
</feature>
<organism evidence="2 3">
    <name type="scientific">Mycena rosella</name>
    <name type="common">Pink bonnet</name>
    <name type="synonym">Agaricus rosellus</name>
    <dbReference type="NCBI Taxonomy" id="1033263"/>
    <lineage>
        <taxon>Eukaryota</taxon>
        <taxon>Fungi</taxon>
        <taxon>Dikarya</taxon>
        <taxon>Basidiomycota</taxon>
        <taxon>Agaricomycotina</taxon>
        <taxon>Agaricomycetes</taxon>
        <taxon>Agaricomycetidae</taxon>
        <taxon>Agaricales</taxon>
        <taxon>Marasmiineae</taxon>
        <taxon>Mycenaceae</taxon>
        <taxon>Mycena</taxon>
    </lineage>
</organism>
<evidence type="ECO:0000313" key="3">
    <source>
        <dbReference type="Proteomes" id="UP001221757"/>
    </source>
</evidence>
<feature type="compositionally biased region" description="Low complexity" evidence="1">
    <location>
        <begin position="81"/>
        <end position="91"/>
    </location>
</feature>
<keyword evidence="3" id="KW-1185">Reference proteome</keyword>
<dbReference type="EMBL" id="JARKIE010000350">
    <property type="protein sequence ID" value="KAJ7652272.1"/>
    <property type="molecule type" value="Genomic_DNA"/>
</dbReference>
<evidence type="ECO:0000313" key="2">
    <source>
        <dbReference type="EMBL" id="KAJ7652272.1"/>
    </source>
</evidence>
<evidence type="ECO:0000256" key="1">
    <source>
        <dbReference type="SAM" id="MobiDB-lite"/>
    </source>
</evidence>
<dbReference type="AlphaFoldDB" id="A0AAD7G060"/>
<gene>
    <name evidence="2" type="ORF">B0H17DRAFT_1147439</name>
</gene>
<name>A0AAD7G060_MYCRO</name>